<dbReference type="AlphaFoldDB" id="A0AAV7SLP9"/>
<reference evidence="2" key="1">
    <citation type="journal article" date="2022" name="bioRxiv">
        <title>Sequencing and chromosome-scale assembly of the giantPleurodeles waltlgenome.</title>
        <authorList>
            <person name="Brown T."/>
            <person name="Elewa A."/>
            <person name="Iarovenko S."/>
            <person name="Subramanian E."/>
            <person name="Araus A.J."/>
            <person name="Petzold A."/>
            <person name="Susuki M."/>
            <person name="Suzuki K.-i.T."/>
            <person name="Hayashi T."/>
            <person name="Toyoda A."/>
            <person name="Oliveira C."/>
            <person name="Osipova E."/>
            <person name="Leigh N.D."/>
            <person name="Simon A."/>
            <person name="Yun M.H."/>
        </authorList>
    </citation>
    <scope>NUCLEOTIDE SEQUENCE</scope>
    <source>
        <strain evidence="2">20211129_DDA</strain>
        <tissue evidence="2">Liver</tissue>
    </source>
</reference>
<comment type="caution">
    <text evidence="2">The sequence shown here is derived from an EMBL/GenBank/DDBJ whole genome shotgun (WGS) entry which is preliminary data.</text>
</comment>
<evidence type="ECO:0000313" key="2">
    <source>
        <dbReference type="EMBL" id="KAJ1165008.1"/>
    </source>
</evidence>
<organism evidence="2 3">
    <name type="scientific">Pleurodeles waltl</name>
    <name type="common">Iberian ribbed newt</name>
    <dbReference type="NCBI Taxonomy" id="8319"/>
    <lineage>
        <taxon>Eukaryota</taxon>
        <taxon>Metazoa</taxon>
        <taxon>Chordata</taxon>
        <taxon>Craniata</taxon>
        <taxon>Vertebrata</taxon>
        <taxon>Euteleostomi</taxon>
        <taxon>Amphibia</taxon>
        <taxon>Batrachia</taxon>
        <taxon>Caudata</taxon>
        <taxon>Salamandroidea</taxon>
        <taxon>Salamandridae</taxon>
        <taxon>Pleurodelinae</taxon>
        <taxon>Pleurodeles</taxon>
    </lineage>
</organism>
<feature type="region of interest" description="Disordered" evidence="1">
    <location>
        <begin position="1"/>
        <end position="24"/>
    </location>
</feature>
<evidence type="ECO:0008006" key="4">
    <source>
        <dbReference type="Google" id="ProtNLM"/>
    </source>
</evidence>
<proteinExistence type="predicted"/>
<gene>
    <name evidence="2" type="ORF">NDU88_005438</name>
</gene>
<evidence type="ECO:0000256" key="1">
    <source>
        <dbReference type="SAM" id="MobiDB-lite"/>
    </source>
</evidence>
<dbReference type="EMBL" id="JANPWB010000008">
    <property type="protein sequence ID" value="KAJ1165008.1"/>
    <property type="molecule type" value="Genomic_DNA"/>
</dbReference>
<name>A0AAV7SLP9_PLEWA</name>
<accession>A0AAV7SLP9</accession>
<protein>
    <recommendedName>
        <fullName evidence="4">Chromosome partitioning protein ParB</fullName>
    </recommendedName>
</protein>
<keyword evidence="3" id="KW-1185">Reference proteome</keyword>
<sequence>MKNITALAKGKEAPAKTNSERGNTAIERAAPQPRALNTLLMSREESLEDPLLRPLQGTRQGQVGVMAHLVDALKV</sequence>
<evidence type="ECO:0000313" key="3">
    <source>
        <dbReference type="Proteomes" id="UP001066276"/>
    </source>
</evidence>
<dbReference type="Proteomes" id="UP001066276">
    <property type="component" value="Chromosome 4_2"/>
</dbReference>